<comment type="caution">
    <text evidence="2">The sequence shown here is derived from an EMBL/GenBank/DDBJ whole genome shotgun (WGS) entry which is preliminary data.</text>
</comment>
<dbReference type="EMBL" id="BQNB010014130">
    <property type="protein sequence ID" value="GJT24363.1"/>
    <property type="molecule type" value="Genomic_DNA"/>
</dbReference>
<proteinExistence type="predicted"/>
<protein>
    <submittedName>
        <fullName evidence="2">Uncharacterized protein</fullName>
    </submittedName>
</protein>
<keyword evidence="3" id="KW-1185">Reference proteome</keyword>
<organism evidence="2 3">
    <name type="scientific">Tanacetum coccineum</name>
    <dbReference type="NCBI Taxonomy" id="301880"/>
    <lineage>
        <taxon>Eukaryota</taxon>
        <taxon>Viridiplantae</taxon>
        <taxon>Streptophyta</taxon>
        <taxon>Embryophyta</taxon>
        <taxon>Tracheophyta</taxon>
        <taxon>Spermatophyta</taxon>
        <taxon>Magnoliopsida</taxon>
        <taxon>eudicotyledons</taxon>
        <taxon>Gunneridae</taxon>
        <taxon>Pentapetalae</taxon>
        <taxon>asterids</taxon>
        <taxon>campanulids</taxon>
        <taxon>Asterales</taxon>
        <taxon>Asteraceae</taxon>
        <taxon>Asteroideae</taxon>
        <taxon>Anthemideae</taxon>
        <taxon>Anthemidinae</taxon>
        <taxon>Tanacetum</taxon>
    </lineage>
</organism>
<reference evidence="2" key="1">
    <citation type="journal article" date="2022" name="Int. J. Mol. Sci.">
        <title>Draft Genome of Tanacetum Coccineum: Genomic Comparison of Closely Related Tanacetum-Family Plants.</title>
        <authorList>
            <person name="Yamashiro T."/>
            <person name="Shiraishi A."/>
            <person name="Nakayama K."/>
            <person name="Satake H."/>
        </authorList>
    </citation>
    <scope>NUCLEOTIDE SEQUENCE</scope>
</reference>
<accession>A0ABQ5CE07</accession>
<dbReference type="Proteomes" id="UP001151760">
    <property type="component" value="Unassembled WGS sequence"/>
</dbReference>
<feature type="region of interest" description="Disordered" evidence="1">
    <location>
        <begin position="131"/>
        <end position="159"/>
    </location>
</feature>
<reference evidence="2" key="2">
    <citation type="submission" date="2022-01" db="EMBL/GenBank/DDBJ databases">
        <authorList>
            <person name="Yamashiro T."/>
            <person name="Shiraishi A."/>
            <person name="Satake H."/>
            <person name="Nakayama K."/>
        </authorList>
    </citation>
    <scope>NUCLEOTIDE SEQUENCE</scope>
</reference>
<feature type="compositionally biased region" description="Low complexity" evidence="1">
    <location>
        <begin position="42"/>
        <end position="54"/>
    </location>
</feature>
<gene>
    <name evidence="2" type="ORF">Tco_0894300</name>
</gene>
<evidence type="ECO:0000313" key="3">
    <source>
        <dbReference type="Proteomes" id="UP001151760"/>
    </source>
</evidence>
<sequence>DSEDGPVDYPADGGDGDDDDSSDDDEEEEEASEDEEDEHLASADSVVAPVVDHVPSSEKTEPFETDESVATPPSPPAYRTTARISIRPEAPILFPSKEEVERLLALPIPPPSPLISLSPPSAEERLARCFAAPTPPSSPLPPPPSSLHLPPPVPTSPLPPLPASLSIPPLVDCREDIPEAELPPHKRLCPTAPTLRYEVGESSTAAPRPTGGHRVDYGFIDTLDAEARRQRAETVGYRIRDTWVDPREAAEEIAPVTLEGDRQTRIFQSVEALIDDRQYHYETARLLDHEALVSREAWAHSMGLSSAVHYEL</sequence>
<feature type="region of interest" description="Disordered" evidence="1">
    <location>
        <begin position="1"/>
        <end position="89"/>
    </location>
</feature>
<feature type="non-terminal residue" evidence="2">
    <location>
        <position position="1"/>
    </location>
</feature>
<evidence type="ECO:0000313" key="2">
    <source>
        <dbReference type="EMBL" id="GJT24363.1"/>
    </source>
</evidence>
<name>A0ABQ5CE07_9ASTR</name>
<feature type="compositionally biased region" description="Pro residues" evidence="1">
    <location>
        <begin position="133"/>
        <end position="159"/>
    </location>
</feature>
<feature type="compositionally biased region" description="Acidic residues" evidence="1">
    <location>
        <begin position="14"/>
        <end position="38"/>
    </location>
</feature>
<evidence type="ECO:0000256" key="1">
    <source>
        <dbReference type="SAM" id="MobiDB-lite"/>
    </source>
</evidence>